<protein>
    <recommendedName>
        <fullName evidence="2">UspA domain-containing protein</fullName>
    </recommendedName>
</protein>
<keyword evidence="4" id="KW-1185">Reference proteome</keyword>
<dbReference type="Proteomes" id="UP001217089">
    <property type="component" value="Unassembled WGS sequence"/>
</dbReference>
<evidence type="ECO:0000313" key="3">
    <source>
        <dbReference type="EMBL" id="KAJ8301084.1"/>
    </source>
</evidence>
<dbReference type="Pfam" id="PF00582">
    <property type="entry name" value="Usp"/>
    <property type="match status" value="1"/>
</dbReference>
<feature type="transmembrane region" description="Helical" evidence="1">
    <location>
        <begin position="7"/>
        <end position="27"/>
    </location>
</feature>
<keyword evidence="1" id="KW-1133">Transmembrane helix</keyword>
<dbReference type="Gene3D" id="3.40.50.620">
    <property type="entry name" value="HUPs"/>
    <property type="match status" value="1"/>
</dbReference>
<comment type="caution">
    <text evidence="3">The sequence shown here is derived from an EMBL/GenBank/DDBJ whole genome shotgun (WGS) entry which is preliminary data.</text>
</comment>
<name>A0ABQ9E6Q9_TEGGR</name>
<dbReference type="SUPFAM" id="SSF52402">
    <property type="entry name" value="Adenine nucleotide alpha hydrolases-like"/>
    <property type="match status" value="1"/>
</dbReference>
<dbReference type="InterPro" id="IPR006016">
    <property type="entry name" value="UspA"/>
</dbReference>
<organism evidence="3 4">
    <name type="scientific">Tegillarca granosa</name>
    <name type="common">Malaysian cockle</name>
    <name type="synonym">Anadara granosa</name>
    <dbReference type="NCBI Taxonomy" id="220873"/>
    <lineage>
        <taxon>Eukaryota</taxon>
        <taxon>Metazoa</taxon>
        <taxon>Spiralia</taxon>
        <taxon>Lophotrochozoa</taxon>
        <taxon>Mollusca</taxon>
        <taxon>Bivalvia</taxon>
        <taxon>Autobranchia</taxon>
        <taxon>Pteriomorphia</taxon>
        <taxon>Arcoida</taxon>
        <taxon>Arcoidea</taxon>
        <taxon>Arcidae</taxon>
        <taxon>Tegillarca</taxon>
    </lineage>
</organism>
<sequence length="104" mass="11541">MMRGNELLNPIVSTLISILICVHGNIIRRDGHVGEVIVKTAESHGADLIVIGSHGIGTHHRSLVQTFRKVLVGRTSTFVLHHSTVPVIIFFTHYSHLLRTPYSL</sequence>
<reference evidence="3 4" key="1">
    <citation type="submission" date="2022-12" db="EMBL/GenBank/DDBJ databases">
        <title>Chromosome-level genome of Tegillarca granosa.</title>
        <authorList>
            <person name="Kim J."/>
        </authorList>
    </citation>
    <scope>NUCLEOTIDE SEQUENCE [LARGE SCALE GENOMIC DNA]</scope>
    <source>
        <strain evidence="3">Teg-2019</strain>
        <tissue evidence="3">Adductor muscle</tissue>
    </source>
</reference>
<keyword evidence="1" id="KW-0812">Transmembrane</keyword>
<dbReference type="InterPro" id="IPR014729">
    <property type="entry name" value="Rossmann-like_a/b/a_fold"/>
</dbReference>
<proteinExistence type="predicted"/>
<feature type="domain" description="UspA" evidence="2">
    <location>
        <begin position="26"/>
        <end position="89"/>
    </location>
</feature>
<dbReference type="EMBL" id="JARBDR010000918">
    <property type="protein sequence ID" value="KAJ8301084.1"/>
    <property type="molecule type" value="Genomic_DNA"/>
</dbReference>
<evidence type="ECO:0000313" key="4">
    <source>
        <dbReference type="Proteomes" id="UP001217089"/>
    </source>
</evidence>
<gene>
    <name evidence="3" type="ORF">KUTeg_020071</name>
</gene>
<evidence type="ECO:0000256" key="1">
    <source>
        <dbReference type="SAM" id="Phobius"/>
    </source>
</evidence>
<evidence type="ECO:0000259" key="2">
    <source>
        <dbReference type="Pfam" id="PF00582"/>
    </source>
</evidence>
<keyword evidence="1" id="KW-0472">Membrane</keyword>
<accession>A0ABQ9E6Q9</accession>